<evidence type="ECO:0000256" key="9">
    <source>
        <dbReference type="ARBA" id="ARBA00047913"/>
    </source>
</evidence>
<comment type="subunit">
    <text evidence="10">Subunit of the heterotrimeric GatCAB amidotransferase (AdT) complex, composed of A, B and C subunits.</text>
</comment>
<dbReference type="GO" id="GO:0032543">
    <property type="term" value="P:mitochondrial translation"/>
    <property type="evidence" value="ECO:0007669"/>
    <property type="project" value="UniProtKB-UniRule"/>
</dbReference>
<dbReference type="GO" id="GO:0005739">
    <property type="term" value="C:mitochondrion"/>
    <property type="evidence" value="ECO:0007669"/>
    <property type="project" value="UniProtKB-SubCell"/>
</dbReference>
<comment type="subunit">
    <text evidence="2">Heterotrimer of A, B and C subunits.</text>
</comment>
<dbReference type="STRING" id="2769.R7Q427"/>
<evidence type="ECO:0000313" key="13">
    <source>
        <dbReference type="EMBL" id="CDF32091.1"/>
    </source>
</evidence>
<dbReference type="InterPro" id="IPR004413">
    <property type="entry name" value="GatB"/>
</dbReference>
<proteinExistence type="inferred from homology"/>
<dbReference type="NCBIfam" id="NF004014">
    <property type="entry name" value="PRK05477.1-4"/>
    <property type="match status" value="1"/>
</dbReference>
<dbReference type="Pfam" id="PF02637">
    <property type="entry name" value="GatB_Yqey"/>
    <property type="match status" value="1"/>
</dbReference>
<evidence type="ECO:0000256" key="8">
    <source>
        <dbReference type="ARBA" id="ARBA00047380"/>
    </source>
</evidence>
<dbReference type="KEGG" id="ccp:CHC_T00001336001"/>
<comment type="similarity">
    <text evidence="1 10">Belongs to the GatB/GatE family. GatB subfamily.</text>
</comment>
<evidence type="ECO:0000256" key="5">
    <source>
        <dbReference type="ARBA" id="ARBA00022840"/>
    </source>
</evidence>
<dbReference type="Gramene" id="CDF32091">
    <property type="protein sequence ID" value="CDF32091"/>
    <property type="gene ID" value="CHC_T00001336001"/>
</dbReference>
<dbReference type="OMA" id="FELMFKE"/>
<evidence type="ECO:0000256" key="3">
    <source>
        <dbReference type="ARBA" id="ARBA00022598"/>
    </source>
</evidence>
<dbReference type="InterPro" id="IPR017958">
    <property type="entry name" value="Gln-tRNA_amidoTrfase_suB_CS"/>
</dbReference>
<dbReference type="Gene3D" id="1.10.150.380">
    <property type="entry name" value="GatB domain, N-terminal subdomain"/>
    <property type="match status" value="1"/>
</dbReference>
<dbReference type="RefSeq" id="XP_005711756.1">
    <property type="nucleotide sequence ID" value="XM_005711699.1"/>
</dbReference>
<evidence type="ECO:0000256" key="1">
    <source>
        <dbReference type="ARBA" id="ARBA00005306"/>
    </source>
</evidence>
<organism evidence="13 14">
    <name type="scientific">Chondrus crispus</name>
    <name type="common">Carrageen Irish moss</name>
    <name type="synonym">Polymorpha crispa</name>
    <dbReference type="NCBI Taxonomy" id="2769"/>
    <lineage>
        <taxon>Eukaryota</taxon>
        <taxon>Rhodophyta</taxon>
        <taxon>Florideophyceae</taxon>
        <taxon>Rhodymeniophycidae</taxon>
        <taxon>Gigartinales</taxon>
        <taxon>Gigartinaceae</taxon>
        <taxon>Chondrus</taxon>
    </lineage>
</organism>
<dbReference type="InterPro" id="IPR018027">
    <property type="entry name" value="Asn/Gln_amidotransferase"/>
</dbReference>
<comment type="function">
    <text evidence="10">Allows the formation of correctly charged Gln-tRNA(Gln) through the transamidation of misacylated Glu-tRNA(Gln) in the mitochondria. The reaction takes place in the presence of glutamine and ATP through an activated gamma-phospho-Glu-tRNA(Gln).</text>
</comment>
<dbReference type="InterPro" id="IPR014746">
    <property type="entry name" value="Gln_synth/guanido_kin_cat_dom"/>
</dbReference>
<evidence type="ECO:0000256" key="10">
    <source>
        <dbReference type="HAMAP-Rule" id="MF_03147"/>
    </source>
</evidence>
<dbReference type="PANTHER" id="PTHR11659">
    <property type="entry name" value="GLUTAMYL-TRNA GLN AMIDOTRANSFERASE SUBUNIT B MITOCHONDRIAL AND PROKARYOTIC PET112-RELATED"/>
    <property type="match status" value="1"/>
</dbReference>
<dbReference type="PANTHER" id="PTHR11659:SF0">
    <property type="entry name" value="GLUTAMYL-TRNA(GLN) AMIDOTRANSFERASE SUBUNIT B, MITOCHONDRIAL"/>
    <property type="match status" value="1"/>
</dbReference>
<dbReference type="InterPro" id="IPR023168">
    <property type="entry name" value="GatB_Yqey_C_2"/>
</dbReference>
<dbReference type="GO" id="GO:0005524">
    <property type="term" value="F:ATP binding"/>
    <property type="evidence" value="ECO:0007669"/>
    <property type="project" value="UniProtKB-KW"/>
</dbReference>
<keyword evidence="5 10" id="KW-0067">ATP-binding</keyword>
<dbReference type="GO" id="GO:0050567">
    <property type="term" value="F:glutaminyl-tRNA synthase (glutamine-hydrolyzing) activity"/>
    <property type="evidence" value="ECO:0007669"/>
    <property type="project" value="UniProtKB-UniRule"/>
</dbReference>
<evidence type="ECO:0000256" key="6">
    <source>
        <dbReference type="ARBA" id="ARBA00022917"/>
    </source>
</evidence>
<dbReference type="NCBIfam" id="NF004012">
    <property type="entry name" value="PRK05477.1-2"/>
    <property type="match status" value="1"/>
</dbReference>
<comment type="function">
    <text evidence="7">Allows the formation of correctly charged Asn-tRNA(Asn) or Gln-tRNA(Gln) through the transamidation of misacylated Asp-tRNA(Asn) or Glu-tRNA(Gln) in organisms which lack either or both of asparaginyl-tRNA or glutaminyl-tRNA synthetases. The reaction takes place in the presence of glutamine and ATP through an activated phospho-Asp-tRNA(Asn) or phospho-Glu-tRNA(Gln).</text>
</comment>
<sequence>MCFSLQSSVAFIHWSHSLNLRSSICATNKVCTTTMTKRTISTTMAGFVAPSMLSVIPRCTRAHTTFRGLRISRRSYRTSFSVSPTPPLSVLSMVTTEKKIGGKKESQAKGKSGKRVKKGSSSPGLLRALEKYEPVIGIEFHVQLATKTKAYCSCSTKTPRTPNVNVCPVCMGHPGALPVVNSKVVELAAKAGMALGCDISSYSRYDRKNYYYVDTAKNYQITQDLFPIATKGSVQLPNSGGVIGVTRLHMEEDSAKMSHEGADASGRLTDSTHSLVDFNRSGIPLVEIVSEPDIRSGLEAAEYGQEVQRILRYVGTSNCNMQDGSMRCDVNVSLRLKGTKKFGTKIELKNLNSFSAAHKSIDFEIERQAEILDRGETLQMETRTWDEKTNETRTMRVKEGAADYRYFPEPDIPPLNLSDSQLQTWRDTLPELPNEKRVKYQEEFGLSGYDAFLLSDDTQVAKYFEDSIAAGAKPKQAANLIMGDITKVLKSEKIGIKLCKLTAEGLAEMIGMIDGGVISNKIAKDLVPELVIKGGNPAQIVEERDLKLISDPDVIRKIIEGVVDANPKELESYKQGKTRLLGFFVGKTLSASGSKADPTTTNKILKEILDS</sequence>
<protein>
    <recommendedName>
        <fullName evidence="10">Glutamyl-tRNA(Gln) amidotransferase subunit B, mitochondrial</fullName>
        <shortName evidence="10">Glu-AdT subunit B</shortName>
        <ecNumber evidence="10">6.3.5.-</ecNumber>
    </recommendedName>
</protein>
<keyword evidence="4 10" id="KW-0547">Nucleotide-binding</keyword>
<feature type="domain" description="Asn/Gln amidotransferase" evidence="12">
    <location>
        <begin position="462"/>
        <end position="609"/>
    </location>
</feature>
<comment type="catalytic activity">
    <reaction evidence="9 10">
        <text>L-glutamyl-tRNA(Gln) + L-glutamine + ATP + H2O = L-glutaminyl-tRNA(Gln) + L-glutamate + ADP + phosphate + H(+)</text>
        <dbReference type="Rhea" id="RHEA:17521"/>
        <dbReference type="Rhea" id="RHEA-COMP:9681"/>
        <dbReference type="Rhea" id="RHEA-COMP:9684"/>
        <dbReference type="ChEBI" id="CHEBI:15377"/>
        <dbReference type="ChEBI" id="CHEBI:15378"/>
        <dbReference type="ChEBI" id="CHEBI:29985"/>
        <dbReference type="ChEBI" id="CHEBI:30616"/>
        <dbReference type="ChEBI" id="CHEBI:43474"/>
        <dbReference type="ChEBI" id="CHEBI:58359"/>
        <dbReference type="ChEBI" id="CHEBI:78520"/>
        <dbReference type="ChEBI" id="CHEBI:78521"/>
        <dbReference type="ChEBI" id="CHEBI:456216"/>
    </reaction>
</comment>
<evidence type="ECO:0000259" key="12">
    <source>
        <dbReference type="SMART" id="SM00845"/>
    </source>
</evidence>
<dbReference type="AlphaFoldDB" id="R7Q427"/>
<dbReference type="EC" id="6.3.5.-" evidence="10"/>
<comment type="catalytic activity">
    <reaction evidence="8">
        <text>L-aspartyl-tRNA(Asn) + L-glutamine + ATP + H2O = L-asparaginyl-tRNA(Asn) + L-glutamate + ADP + phosphate + 2 H(+)</text>
        <dbReference type="Rhea" id="RHEA:14513"/>
        <dbReference type="Rhea" id="RHEA-COMP:9674"/>
        <dbReference type="Rhea" id="RHEA-COMP:9677"/>
        <dbReference type="ChEBI" id="CHEBI:15377"/>
        <dbReference type="ChEBI" id="CHEBI:15378"/>
        <dbReference type="ChEBI" id="CHEBI:29985"/>
        <dbReference type="ChEBI" id="CHEBI:30616"/>
        <dbReference type="ChEBI" id="CHEBI:43474"/>
        <dbReference type="ChEBI" id="CHEBI:58359"/>
        <dbReference type="ChEBI" id="CHEBI:78515"/>
        <dbReference type="ChEBI" id="CHEBI:78516"/>
        <dbReference type="ChEBI" id="CHEBI:456216"/>
    </reaction>
</comment>
<feature type="compositionally biased region" description="Basic and acidic residues" evidence="11">
    <location>
        <begin position="99"/>
        <end position="108"/>
    </location>
</feature>
<dbReference type="HAMAP" id="MF_00121">
    <property type="entry name" value="GatB"/>
    <property type="match status" value="1"/>
</dbReference>
<reference evidence="14" key="1">
    <citation type="journal article" date="2013" name="Proc. Natl. Acad. Sci. U.S.A.">
        <title>Genome structure and metabolic features in the red seaweed Chondrus crispus shed light on evolution of the Archaeplastida.</title>
        <authorList>
            <person name="Collen J."/>
            <person name="Porcel B."/>
            <person name="Carre W."/>
            <person name="Ball S.G."/>
            <person name="Chaparro C."/>
            <person name="Tonon T."/>
            <person name="Barbeyron T."/>
            <person name="Michel G."/>
            <person name="Noel B."/>
            <person name="Valentin K."/>
            <person name="Elias M."/>
            <person name="Artiguenave F."/>
            <person name="Arun A."/>
            <person name="Aury J.M."/>
            <person name="Barbosa-Neto J.F."/>
            <person name="Bothwell J.H."/>
            <person name="Bouget F.Y."/>
            <person name="Brillet L."/>
            <person name="Cabello-Hurtado F."/>
            <person name="Capella-Gutierrez S."/>
            <person name="Charrier B."/>
            <person name="Cladiere L."/>
            <person name="Cock J.M."/>
            <person name="Coelho S.M."/>
            <person name="Colleoni C."/>
            <person name="Czjzek M."/>
            <person name="Da Silva C."/>
            <person name="Delage L."/>
            <person name="Denoeud F."/>
            <person name="Deschamps P."/>
            <person name="Dittami S.M."/>
            <person name="Gabaldon T."/>
            <person name="Gachon C.M."/>
            <person name="Groisillier A."/>
            <person name="Herve C."/>
            <person name="Jabbari K."/>
            <person name="Katinka M."/>
            <person name="Kloareg B."/>
            <person name="Kowalczyk N."/>
            <person name="Labadie K."/>
            <person name="Leblanc C."/>
            <person name="Lopez P.J."/>
            <person name="McLachlan D.H."/>
            <person name="Meslet-Cladiere L."/>
            <person name="Moustafa A."/>
            <person name="Nehr Z."/>
            <person name="Nyvall Collen P."/>
            <person name="Panaud O."/>
            <person name="Partensky F."/>
            <person name="Poulain J."/>
            <person name="Rensing S.A."/>
            <person name="Rousvoal S."/>
            <person name="Samson G."/>
            <person name="Symeonidi A."/>
            <person name="Weissenbach J."/>
            <person name="Zambounis A."/>
            <person name="Wincker P."/>
            <person name="Boyen C."/>
        </authorList>
    </citation>
    <scope>NUCLEOTIDE SEQUENCE [LARGE SCALE GENOMIC DNA]</scope>
    <source>
        <strain evidence="14">cv. Stackhouse</strain>
    </source>
</reference>
<name>R7Q427_CHOCR</name>
<dbReference type="FunFam" id="1.10.10.410:FF:000001">
    <property type="entry name" value="Aspartyl/glutamyl-tRNA(Asn/Gln) amidotransferase subunit B"/>
    <property type="match status" value="1"/>
</dbReference>
<dbReference type="GO" id="GO:0070681">
    <property type="term" value="P:glutaminyl-tRNAGln biosynthesis via transamidation"/>
    <property type="evidence" value="ECO:0007669"/>
    <property type="project" value="UniProtKB-UniRule"/>
</dbReference>
<dbReference type="Proteomes" id="UP000012073">
    <property type="component" value="Unassembled WGS sequence"/>
</dbReference>
<dbReference type="PROSITE" id="PS01234">
    <property type="entry name" value="GATB"/>
    <property type="match status" value="1"/>
</dbReference>
<dbReference type="SUPFAM" id="SSF89095">
    <property type="entry name" value="GatB/YqeY motif"/>
    <property type="match status" value="1"/>
</dbReference>
<keyword evidence="6 10" id="KW-0648">Protein biosynthesis</keyword>
<evidence type="ECO:0000256" key="4">
    <source>
        <dbReference type="ARBA" id="ARBA00022741"/>
    </source>
</evidence>
<dbReference type="InterPro" id="IPR017959">
    <property type="entry name" value="Asn/Gln-tRNA_amidoTrfase_suB/E"/>
</dbReference>
<evidence type="ECO:0000256" key="11">
    <source>
        <dbReference type="SAM" id="MobiDB-lite"/>
    </source>
</evidence>
<dbReference type="SUPFAM" id="SSF55931">
    <property type="entry name" value="Glutamine synthetase/guanido kinase"/>
    <property type="match status" value="1"/>
</dbReference>
<evidence type="ECO:0000256" key="7">
    <source>
        <dbReference type="ARBA" id="ARBA00024799"/>
    </source>
</evidence>
<feature type="region of interest" description="Disordered" evidence="11">
    <location>
        <begin position="99"/>
        <end position="122"/>
    </location>
</feature>
<dbReference type="InterPro" id="IPR003789">
    <property type="entry name" value="Asn/Gln_tRNA_amidoTrase-B-like"/>
</dbReference>
<dbReference type="Pfam" id="PF02934">
    <property type="entry name" value="GatB_N"/>
    <property type="match status" value="1"/>
</dbReference>
<dbReference type="EMBL" id="HG001459">
    <property type="protein sequence ID" value="CDF32091.1"/>
    <property type="molecule type" value="Genomic_DNA"/>
</dbReference>
<keyword evidence="14" id="KW-1185">Reference proteome</keyword>
<keyword evidence="10" id="KW-0496">Mitochondrion</keyword>
<evidence type="ECO:0000313" key="14">
    <source>
        <dbReference type="Proteomes" id="UP000012073"/>
    </source>
</evidence>
<dbReference type="GeneID" id="17319566"/>
<dbReference type="GO" id="GO:0050566">
    <property type="term" value="F:asparaginyl-tRNA synthase (glutamine-hydrolyzing) activity"/>
    <property type="evidence" value="ECO:0007669"/>
    <property type="project" value="RHEA"/>
</dbReference>
<comment type="subcellular location">
    <subcellularLocation>
        <location evidence="10">Mitochondrion</location>
    </subcellularLocation>
</comment>
<dbReference type="Gene3D" id="1.10.10.410">
    <property type="match status" value="1"/>
</dbReference>
<evidence type="ECO:0000256" key="2">
    <source>
        <dbReference type="ARBA" id="ARBA00011123"/>
    </source>
</evidence>
<accession>R7Q427</accession>
<dbReference type="SMART" id="SM00845">
    <property type="entry name" value="GatB_Yqey"/>
    <property type="match status" value="1"/>
</dbReference>
<dbReference type="InterPro" id="IPR042114">
    <property type="entry name" value="GatB_C_1"/>
</dbReference>
<dbReference type="NCBIfam" id="TIGR00133">
    <property type="entry name" value="gatB"/>
    <property type="match status" value="1"/>
</dbReference>
<dbReference type="GO" id="GO:0030956">
    <property type="term" value="C:glutamyl-tRNA(Gln) amidotransferase complex"/>
    <property type="evidence" value="ECO:0007669"/>
    <property type="project" value="UniProtKB-UniRule"/>
</dbReference>
<gene>
    <name evidence="13" type="ORF">CHC_T00001336001</name>
</gene>
<dbReference type="PhylomeDB" id="R7Q427"/>
<dbReference type="OrthoDB" id="1722066at2759"/>
<keyword evidence="3 10" id="KW-0436">Ligase</keyword>
<dbReference type="InterPro" id="IPR006075">
    <property type="entry name" value="Asn/Gln-tRNA_Trfase_suB/E_cat"/>
</dbReference>